<accession>A0A7W9TPG0</accession>
<dbReference type="EMBL" id="JACHIB010000015">
    <property type="protein sequence ID" value="MBB6084490.1"/>
    <property type="molecule type" value="Genomic_DNA"/>
</dbReference>
<dbReference type="NCBIfam" id="TIGR00013">
    <property type="entry name" value="taut"/>
    <property type="match status" value="1"/>
</dbReference>
<protein>
    <recommendedName>
        <fullName evidence="4">Tautomerase</fullName>
        <ecNumber evidence="4">5.3.2.-</ecNumber>
    </recommendedName>
</protein>
<evidence type="ECO:0000313" key="6">
    <source>
        <dbReference type="EMBL" id="MBB6084490.1"/>
    </source>
</evidence>
<evidence type="ECO:0000259" key="5">
    <source>
        <dbReference type="Pfam" id="PF01361"/>
    </source>
</evidence>
<evidence type="ECO:0000256" key="4">
    <source>
        <dbReference type="RuleBase" id="RU362032"/>
    </source>
</evidence>
<dbReference type="Pfam" id="PF01361">
    <property type="entry name" value="Tautomerase"/>
    <property type="match status" value="1"/>
</dbReference>
<dbReference type="GO" id="GO:0016853">
    <property type="term" value="F:isomerase activity"/>
    <property type="evidence" value="ECO:0007669"/>
    <property type="project" value="UniProtKB-UniRule"/>
</dbReference>
<dbReference type="PANTHER" id="PTHR35530">
    <property type="entry name" value="TAUTOMERASE-RELATED"/>
    <property type="match status" value="1"/>
</dbReference>
<dbReference type="Gene3D" id="3.30.429.10">
    <property type="entry name" value="Macrophage Migration Inhibitory Factor"/>
    <property type="match status" value="1"/>
</dbReference>
<gene>
    <name evidence="6" type="ORF">HNR28_002536</name>
</gene>
<feature type="domain" description="4-oxalocrotonate tautomerase-like" evidence="5">
    <location>
        <begin position="2"/>
        <end position="59"/>
    </location>
</feature>
<dbReference type="RefSeq" id="WP_151024642.1">
    <property type="nucleotide sequence ID" value="NZ_JACHIB010000015.1"/>
</dbReference>
<feature type="active site" description="Proton acceptor; via imino nitrogen" evidence="3">
    <location>
        <position position="2"/>
    </location>
</feature>
<dbReference type="EC" id="5.3.2.-" evidence="4"/>
<evidence type="ECO:0000256" key="1">
    <source>
        <dbReference type="ARBA" id="ARBA00006723"/>
    </source>
</evidence>
<dbReference type="SUPFAM" id="SSF55331">
    <property type="entry name" value="Tautomerase/MIF"/>
    <property type="match status" value="1"/>
</dbReference>
<sequence>MPFVQVYMLEGRTEEQKKAMFEKMTQVLVETLGVPQQNVRIWVHDMPKENWCIAGTTAKDLGR</sequence>
<keyword evidence="2 4" id="KW-0413">Isomerase</keyword>
<dbReference type="PANTHER" id="PTHR35530:SF1">
    <property type="entry name" value="2-HYDROXYMUCONATE TAUTOMERASE"/>
    <property type="match status" value="1"/>
</dbReference>
<name>A0A7W9TPG0_CASDE</name>
<dbReference type="InterPro" id="IPR014347">
    <property type="entry name" value="Tautomerase/MIF_sf"/>
</dbReference>
<evidence type="ECO:0000256" key="3">
    <source>
        <dbReference type="PIRSR" id="PIRSR618191-1"/>
    </source>
</evidence>
<dbReference type="NCBIfam" id="NF002571">
    <property type="entry name" value="PRK02220.1"/>
    <property type="match status" value="1"/>
</dbReference>
<dbReference type="AlphaFoldDB" id="A0A7W9TPG0"/>
<dbReference type="InterPro" id="IPR018191">
    <property type="entry name" value="4-OT"/>
</dbReference>
<evidence type="ECO:0000313" key="7">
    <source>
        <dbReference type="Proteomes" id="UP000541136"/>
    </source>
</evidence>
<evidence type="ECO:0000256" key="2">
    <source>
        <dbReference type="ARBA" id="ARBA00023235"/>
    </source>
</evidence>
<reference evidence="6 7" key="1">
    <citation type="submission" date="2020-08" db="EMBL/GenBank/DDBJ databases">
        <title>Genomic Encyclopedia of Type Strains, Phase IV (KMG-IV): sequencing the most valuable type-strain genomes for metagenomic binning, comparative biology and taxonomic classification.</title>
        <authorList>
            <person name="Goeker M."/>
        </authorList>
    </citation>
    <scope>NUCLEOTIDE SEQUENCE [LARGE SCALE GENOMIC DNA]</scope>
    <source>
        <strain evidence="6 7">DSM 12141</strain>
    </source>
</reference>
<dbReference type="CDD" id="cd00491">
    <property type="entry name" value="4Oxalocrotonate_Tautomerase"/>
    <property type="match status" value="1"/>
</dbReference>
<proteinExistence type="inferred from homology"/>
<comment type="caution">
    <text evidence="6">The sequence shown here is derived from an EMBL/GenBank/DDBJ whole genome shotgun (WGS) entry which is preliminary data.</text>
</comment>
<dbReference type="Proteomes" id="UP000541136">
    <property type="component" value="Unassembled WGS sequence"/>
</dbReference>
<dbReference type="InterPro" id="IPR004370">
    <property type="entry name" value="4-OT-like_dom"/>
</dbReference>
<comment type="similarity">
    <text evidence="1 4">Belongs to the 4-oxalocrotonate tautomerase family.</text>
</comment>
<organism evidence="6 7">
    <name type="scientific">Castellaniella defragrans</name>
    <name type="common">Alcaligenes defragrans</name>
    <dbReference type="NCBI Taxonomy" id="75697"/>
    <lineage>
        <taxon>Bacteria</taxon>
        <taxon>Pseudomonadati</taxon>
        <taxon>Pseudomonadota</taxon>
        <taxon>Betaproteobacteria</taxon>
        <taxon>Burkholderiales</taxon>
        <taxon>Alcaligenaceae</taxon>
        <taxon>Castellaniella</taxon>
    </lineage>
</organism>